<dbReference type="STRING" id="824.CGRAC_0566"/>
<dbReference type="EMBL" id="ACYG01000021">
    <property type="protein sequence ID" value="EEV17945.1"/>
    <property type="molecule type" value="Genomic_DNA"/>
</dbReference>
<name>C8PGW2_9BACT</name>
<protein>
    <recommendedName>
        <fullName evidence="1">Double Cache domain-containing protein</fullName>
    </recommendedName>
</protein>
<comment type="caution">
    <text evidence="2">The sequence shown here is derived from an EMBL/GenBank/DDBJ whole genome shotgun (WGS) entry which is preliminary data.</text>
</comment>
<dbReference type="InterPro" id="IPR029150">
    <property type="entry name" value="dCache_3"/>
</dbReference>
<evidence type="ECO:0000313" key="3">
    <source>
        <dbReference type="Proteomes" id="UP000005709"/>
    </source>
</evidence>
<evidence type="ECO:0000313" key="2">
    <source>
        <dbReference type="EMBL" id="EEV17945.1"/>
    </source>
</evidence>
<dbReference type="InterPro" id="IPR029151">
    <property type="entry name" value="Sensor-like_sf"/>
</dbReference>
<dbReference type="eggNOG" id="COG0840">
    <property type="taxonomic scope" value="Bacteria"/>
</dbReference>
<dbReference type="SUPFAM" id="SSF103190">
    <property type="entry name" value="Sensory domain-like"/>
    <property type="match status" value="1"/>
</dbReference>
<keyword evidence="3" id="KW-1185">Reference proteome</keyword>
<sequence>MIGARSKKYLSLFALACCVATFAFYLRFKSEENEIKIKQQFDFSASLFEKIVDEEKLNAFAISLILSQNSDVVRCFESGKHGECMDVTKKYKDILSAVPFYTGVKIHFHTQSARSLARSWSDEFYNDDLSSFRHSLLQIRQSLLPKALVEMGRCGVFMRGISPVFSEGKFIGSAEIMLDFEHVIAQINRIGNDIFILVDKRFETDCFYDKIGVIKDFIVVNSAPDYDVLSILATLDFGAQSFIKKDGHYFYVRAFSDENGTKLGYIILHREG</sequence>
<dbReference type="OrthoDB" id="5362926at2"/>
<evidence type="ECO:0000259" key="1">
    <source>
        <dbReference type="Pfam" id="PF14827"/>
    </source>
</evidence>
<dbReference type="RefSeq" id="WP_005870776.1">
    <property type="nucleotide sequence ID" value="NZ_ACYG01000021.1"/>
</dbReference>
<dbReference type="AlphaFoldDB" id="C8PGW2"/>
<dbReference type="Pfam" id="PF14827">
    <property type="entry name" value="dCache_3"/>
    <property type="match status" value="1"/>
</dbReference>
<feature type="domain" description="Double Cache" evidence="1">
    <location>
        <begin position="106"/>
        <end position="201"/>
    </location>
</feature>
<organism evidence="2 3">
    <name type="scientific">Campylobacter gracilis RM3268</name>
    <dbReference type="NCBI Taxonomy" id="553220"/>
    <lineage>
        <taxon>Bacteria</taxon>
        <taxon>Pseudomonadati</taxon>
        <taxon>Campylobacterota</taxon>
        <taxon>Epsilonproteobacteria</taxon>
        <taxon>Campylobacterales</taxon>
        <taxon>Campylobacteraceae</taxon>
        <taxon>Campylobacter</taxon>
    </lineage>
</organism>
<accession>C8PGW2</accession>
<dbReference type="Proteomes" id="UP000005709">
    <property type="component" value="Unassembled WGS sequence"/>
</dbReference>
<gene>
    <name evidence="2" type="ORF">CAMGR0001_1718</name>
</gene>
<reference evidence="2 3" key="1">
    <citation type="submission" date="2009-07" db="EMBL/GenBank/DDBJ databases">
        <authorList>
            <person name="Madupu R."/>
            <person name="Sebastian Y."/>
            <person name="Durkin A.S."/>
            <person name="Torralba M."/>
            <person name="Methe B."/>
            <person name="Sutton G.G."/>
            <person name="Strausberg R.L."/>
            <person name="Nelson K.E."/>
        </authorList>
    </citation>
    <scope>NUCLEOTIDE SEQUENCE [LARGE SCALE GENOMIC DNA]</scope>
    <source>
        <strain evidence="2 3">RM3268</strain>
    </source>
</reference>
<proteinExistence type="predicted"/>